<dbReference type="PROSITE" id="PS51257">
    <property type="entry name" value="PROKAR_LIPOPROTEIN"/>
    <property type="match status" value="1"/>
</dbReference>
<dbReference type="PANTHER" id="PTHR35535:SF2">
    <property type="entry name" value="DUF306 DOMAIN-CONTAINING PROTEIN"/>
    <property type="match status" value="1"/>
</dbReference>
<reference evidence="3" key="1">
    <citation type="journal article" date="2019" name="Int. J. Syst. Evol. Microbiol.">
        <title>The Global Catalogue of Microorganisms (GCM) 10K type strain sequencing project: providing services to taxonomists for standard genome sequencing and annotation.</title>
        <authorList>
            <consortium name="The Broad Institute Genomics Platform"/>
            <consortium name="The Broad Institute Genome Sequencing Center for Infectious Disease"/>
            <person name="Wu L."/>
            <person name="Ma J."/>
        </authorList>
    </citation>
    <scope>NUCLEOTIDE SEQUENCE [LARGE SCALE GENOMIC DNA]</scope>
    <source>
        <strain evidence="3">JCM 16578</strain>
    </source>
</reference>
<dbReference type="Gene3D" id="2.40.128.270">
    <property type="match status" value="2"/>
</dbReference>
<dbReference type="PANTHER" id="PTHR35535">
    <property type="entry name" value="HEAT SHOCK PROTEIN HSLJ"/>
    <property type="match status" value="1"/>
</dbReference>
<proteinExistence type="predicted"/>
<protein>
    <submittedName>
        <fullName evidence="2">META domain-containing protein</fullName>
    </submittedName>
</protein>
<dbReference type="RefSeq" id="WP_345553668.1">
    <property type="nucleotide sequence ID" value="NZ_BAAAZA010000037.1"/>
</dbReference>
<dbReference type="Proteomes" id="UP001501563">
    <property type="component" value="Unassembled WGS sequence"/>
</dbReference>
<dbReference type="InterPro" id="IPR053147">
    <property type="entry name" value="Hsp_HslJ-like"/>
</dbReference>
<organism evidence="2 3">
    <name type="scientific">Streptomyces lannensis</name>
    <dbReference type="NCBI Taxonomy" id="766498"/>
    <lineage>
        <taxon>Bacteria</taxon>
        <taxon>Bacillati</taxon>
        <taxon>Actinomycetota</taxon>
        <taxon>Actinomycetes</taxon>
        <taxon>Kitasatosporales</taxon>
        <taxon>Streptomycetaceae</taxon>
        <taxon>Streptomyces</taxon>
    </lineage>
</organism>
<evidence type="ECO:0000259" key="1">
    <source>
        <dbReference type="Pfam" id="PF03724"/>
    </source>
</evidence>
<feature type="domain" description="DUF306" evidence="1">
    <location>
        <begin position="164"/>
        <end position="275"/>
    </location>
</feature>
<dbReference type="EMBL" id="BAAAZA010000037">
    <property type="protein sequence ID" value="GAA3897248.1"/>
    <property type="molecule type" value="Genomic_DNA"/>
</dbReference>
<dbReference type="InterPro" id="IPR005184">
    <property type="entry name" value="DUF306_Meta_HslJ"/>
</dbReference>
<dbReference type="Pfam" id="PF03724">
    <property type="entry name" value="META"/>
    <property type="match status" value="2"/>
</dbReference>
<name>A0ABP7LDC6_9ACTN</name>
<evidence type="ECO:0000313" key="3">
    <source>
        <dbReference type="Proteomes" id="UP001501563"/>
    </source>
</evidence>
<keyword evidence="3" id="KW-1185">Reference proteome</keyword>
<comment type="caution">
    <text evidence="2">The sequence shown here is derived from an EMBL/GenBank/DDBJ whole genome shotgun (WGS) entry which is preliminary data.</text>
</comment>
<feature type="domain" description="DUF306" evidence="1">
    <location>
        <begin position="52"/>
        <end position="157"/>
    </location>
</feature>
<gene>
    <name evidence="2" type="ORF">GCM10022207_77020</name>
</gene>
<evidence type="ECO:0000313" key="2">
    <source>
        <dbReference type="EMBL" id="GAA3897248.1"/>
    </source>
</evidence>
<dbReference type="InterPro" id="IPR038670">
    <property type="entry name" value="HslJ-like_sf"/>
</dbReference>
<sequence length="280" mass="29152">MEPAPRPTRPTSMDKHRLTLTVLTLLPLAVACGTDTGSGSGSSSVGTGGGSQVTGVHWRVDSLTTNGTTRSAPAGAYLLIEDGRAEGNYGCNGFGASATVRGDRVDLGPARSTDMACAKDPMAFEASFSRTLAHGPLTAAVDRNRLTLTGEEGDRIHLTKEDDASLYGTKWQVTSMVNGDVASSLPEAATGKAWFTFDRTAGTVSGSLGCNRFTAKATVSDGRVTLGAPRATRMMCDGSLMTTERALSTLLDGSLGYRIDHRDITLTSENGKGLTATAKP</sequence>
<accession>A0ABP7LDC6</accession>